<name>V2WQC2_MONRO</name>
<protein>
    <submittedName>
        <fullName evidence="3">Other 1 protein kinase</fullName>
    </submittedName>
</protein>
<dbReference type="OrthoDB" id="3271139at2759"/>
<dbReference type="PROSITE" id="PS50011">
    <property type="entry name" value="PROTEIN_KINASE_DOM"/>
    <property type="match status" value="1"/>
</dbReference>
<organism evidence="3 4">
    <name type="scientific">Moniliophthora roreri (strain MCA 2997)</name>
    <name type="common">Cocoa frosty pod rot fungus</name>
    <name type="synonym">Crinipellis roreri</name>
    <dbReference type="NCBI Taxonomy" id="1381753"/>
    <lineage>
        <taxon>Eukaryota</taxon>
        <taxon>Fungi</taxon>
        <taxon>Dikarya</taxon>
        <taxon>Basidiomycota</taxon>
        <taxon>Agaricomycotina</taxon>
        <taxon>Agaricomycetes</taxon>
        <taxon>Agaricomycetidae</taxon>
        <taxon>Agaricales</taxon>
        <taxon>Marasmiineae</taxon>
        <taxon>Marasmiaceae</taxon>
        <taxon>Moniliophthora</taxon>
    </lineage>
</organism>
<sequence>MSDARKPWHEIRNFWTLLPCIRQILTALLFMFSTGYVHRDTSTGNILVAYADGKVVCKLSDLEYAKKVNTSPTQPPDAKTVSTPSFMVIEVERRAYRFMPHLPELNLLALTKNELISTPDPLPFRYNFLHDIESLLWTKLLPPSICGSIVNSSRLTAASKSAPHARGFSRVNHRINEGLRQLTPEPMFRFFALAVLAAKGLADEYTRVERTVATSSVAKGFTAALNREI</sequence>
<evidence type="ECO:0000313" key="3">
    <source>
        <dbReference type="EMBL" id="ESK89053.1"/>
    </source>
</evidence>
<keyword evidence="3" id="KW-0418">Kinase</keyword>
<keyword evidence="3" id="KW-0808">Transferase</keyword>
<keyword evidence="1" id="KW-1133">Transmembrane helix</keyword>
<dbReference type="GO" id="GO:0004672">
    <property type="term" value="F:protein kinase activity"/>
    <property type="evidence" value="ECO:0007669"/>
    <property type="project" value="InterPro"/>
</dbReference>
<dbReference type="GO" id="GO:0005524">
    <property type="term" value="F:ATP binding"/>
    <property type="evidence" value="ECO:0007669"/>
    <property type="project" value="InterPro"/>
</dbReference>
<dbReference type="AlphaFoldDB" id="V2WQC2"/>
<dbReference type="InterPro" id="IPR011009">
    <property type="entry name" value="Kinase-like_dom_sf"/>
</dbReference>
<comment type="caution">
    <text evidence="3">The sequence shown here is derived from an EMBL/GenBank/DDBJ whole genome shotgun (WGS) entry which is preliminary data.</text>
</comment>
<feature type="transmembrane region" description="Helical" evidence="1">
    <location>
        <begin position="12"/>
        <end position="32"/>
    </location>
</feature>
<evidence type="ECO:0000313" key="4">
    <source>
        <dbReference type="Proteomes" id="UP000017559"/>
    </source>
</evidence>
<reference evidence="3 4" key="1">
    <citation type="journal article" date="2014" name="BMC Genomics">
        <title>Genome and secretome analysis of the hemibiotrophic fungal pathogen, Moniliophthora roreri, which causes frosty pod rot disease of cacao: mechanisms of the biotrophic and necrotrophic phases.</title>
        <authorList>
            <person name="Meinhardt L.W."/>
            <person name="Costa G.G.L."/>
            <person name="Thomazella D.P.T."/>
            <person name="Teixeira P.J.P.L."/>
            <person name="Carazzolle M.F."/>
            <person name="Schuster S.C."/>
            <person name="Carlson J.E."/>
            <person name="Guiltinan M.J."/>
            <person name="Mieczkowski P."/>
            <person name="Farmer A."/>
            <person name="Ramaraj T."/>
            <person name="Crozier J."/>
            <person name="Davis R.E."/>
            <person name="Shao J."/>
            <person name="Melnick R.L."/>
            <person name="Pereira G.A.G."/>
            <person name="Bailey B.A."/>
        </authorList>
    </citation>
    <scope>NUCLEOTIDE SEQUENCE [LARGE SCALE GENOMIC DNA]</scope>
    <source>
        <strain evidence="3 4">MCA 2997</strain>
    </source>
</reference>
<accession>V2WQC2</accession>
<dbReference type="Proteomes" id="UP000017559">
    <property type="component" value="Unassembled WGS sequence"/>
</dbReference>
<dbReference type="KEGG" id="mrr:Moror_5328"/>
<dbReference type="InterPro" id="IPR040976">
    <property type="entry name" value="Pkinase_fungal"/>
</dbReference>
<dbReference type="Pfam" id="PF17667">
    <property type="entry name" value="Pkinase_fungal"/>
    <property type="match status" value="1"/>
</dbReference>
<feature type="domain" description="Protein kinase" evidence="2">
    <location>
        <begin position="1"/>
        <end position="206"/>
    </location>
</feature>
<dbReference type="STRING" id="1381753.V2WQC2"/>
<keyword evidence="1" id="KW-0472">Membrane</keyword>
<dbReference type="SUPFAM" id="SSF56112">
    <property type="entry name" value="Protein kinase-like (PK-like)"/>
    <property type="match status" value="1"/>
</dbReference>
<gene>
    <name evidence="3" type="ORF">Moror_5328</name>
</gene>
<evidence type="ECO:0000256" key="1">
    <source>
        <dbReference type="SAM" id="Phobius"/>
    </source>
</evidence>
<dbReference type="InterPro" id="IPR000719">
    <property type="entry name" value="Prot_kinase_dom"/>
</dbReference>
<keyword evidence="4" id="KW-1185">Reference proteome</keyword>
<evidence type="ECO:0000259" key="2">
    <source>
        <dbReference type="PROSITE" id="PS50011"/>
    </source>
</evidence>
<proteinExistence type="predicted"/>
<dbReference type="Gene3D" id="1.10.510.10">
    <property type="entry name" value="Transferase(Phosphotransferase) domain 1"/>
    <property type="match status" value="1"/>
</dbReference>
<keyword evidence="1" id="KW-0812">Transmembrane</keyword>
<dbReference type="EMBL" id="AWSO01000593">
    <property type="protein sequence ID" value="ESK89053.1"/>
    <property type="molecule type" value="Genomic_DNA"/>
</dbReference>
<dbReference type="HOGENOM" id="CLU_1210120_0_0_1"/>